<evidence type="ECO:0000259" key="2">
    <source>
        <dbReference type="PROSITE" id="PS51176"/>
    </source>
</evidence>
<dbReference type="SUPFAM" id="SSF48179">
    <property type="entry name" value="6-phosphogluconate dehydrogenase C-terminal domain-like"/>
    <property type="match status" value="1"/>
</dbReference>
<organism evidence="3 4">
    <name type="scientific">Thermotoga petrophila</name>
    <dbReference type="NCBI Taxonomy" id="93929"/>
    <lineage>
        <taxon>Bacteria</taxon>
        <taxon>Thermotogati</taxon>
        <taxon>Thermotogota</taxon>
        <taxon>Thermotogae</taxon>
        <taxon>Thermotogales</taxon>
        <taxon>Thermotogaceae</taxon>
        <taxon>Thermotoga</taxon>
    </lineage>
</organism>
<dbReference type="Proteomes" id="UP000058636">
    <property type="component" value="Unassembled WGS sequence"/>
</dbReference>
<keyword evidence="1" id="KW-0560">Oxidoreductase</keyword>
<dbReference type="InterPro" id="IPR050812">
    <property type="entry name" value="Preph/Arog_dehydrog"/>
</dbReference>
<dbReference type="InterPro" id="IPR003099">
    <property type="entry name" value="Prephen_DH"/>
</dbReference>
<dbReference type="GO" id="GO:0006571">
    <property type="term" value="P:tyrosine biosynthetic process"/>
    <property type="evidence" value="ECO:0007669"/>
    <property type="project" value="InterPro"/>
</dbReference>
<dbReference type="InterPro" id="IPR046826">
    <property type="entry name" value="PDH_N"/>
</dbReference>
<dbReference type="InterPro" id="IPR036291">
    <property type="entry name" value="NAD(P)-bd_dom_sf"/>
</dbReference>
<evidence type="ECO:0000313" key="3">
    <source>
        <dbReference type="EMBL" id="KUK22910.1"/>
    </source>
</evidence>
<dbReference type="PANTHER" id="PTHR21363:SF0">
    <property type="entry name" value="PREPHENATE DEHYDROGENASE [NADP(+)]"/>
    <property type="match status" value="1"/>
</dbReference>
<reference evidence="3 4" key="1">
    <citation type="journal article" date="2015" name="MBio">
        <title>Genome-Resolved Metagenomic Analysis Reveals Roles for Candidate Phyla and Other Microbial Community Members in Biogeochemical Transformations in Oil Reservoirs.</title>
        <authorList>
            <person name="Hu P."/>
            <person name="Tom L."/>
            <person name="Singh A."/>
            <person name="Thomas B.C."/>
            <person name="Baker B.J."/>
            <person name="Piceno Y.M."/>
            <person name="Andersen G.L."/>
            <person name="Banfield J.F."/>
        </authorList>
    </citation>
    <scope>NUCLEOTIDE SEQUENCE [LARGE SCALE GENOMIC DNA]</scope>
    <source>
        <strain evidence="3">46_26</strain>
    </source>
</reference>
<feature type="domain" description="Prephenate/arogenate dehydrogenase" evidence="2">
    <location>
        <begin position="1"/>
        <end position="253"/>
    </location>
</feature>
<dbReference type="GO" id="GO:0070403">
    <property type="term" value="F:NAD+ binding"/>
    <property type="evidence" value="ECO:0007669"/>
    <property type="project" value="InterPro"/>
</dbReference>
<protein>
    <submittedName>
        <fullName evidence="3">Prephenate dehydrogenase</fullName>
    </submittedName>
</protein>
<name>A0A101EQH1_9THEM</name>
<dbReference type="SUPFAM" id="SSF51735">
    <property type="entry name" value="NAD(P)-binding Rossmann-fold domains"/>
    <property type="match status" value="1"/>
</dbReference>
<evidence type="ECO:0000313" key="4">
    <source>
        <dbReference type="Proteomes" id="UP000058636"/>
    </source>
</evidence>
<dbReference type="EMBL" id="LGFG01000076">
    <property type="protein sequence ID" value="KUK22910.1"/>
    <property type="molecule type" value="Genomic_DNA"/>
</dbReference>
<comment type="caution">
    <text evidence="3">The sequence shown here is derived from an EMBL/GenBank/DDBJ whole genome shotgun (WGS) entry which is preliminary data.</text>
</comment>
<dbReference type="InterPro" id="IPR008927">
    <property type="entry name" value="6-PGluconate_DH-like_C_sf"/>
</dbReference>
<dbReference type="PROSITE" id="PS51176">
    <property type="entry name" value="PDH_ADH"/>
    <property type="match status" value="1"/>
</dbReference>
<sequence>MKISVLGAGCIGGSIALKLKEKHHVTAFDRDEETMKALEENGIETVSKESDLYDTDLLVLALPMSVEERFLKETDFSGKILDVASVKTSFMEIARERGLNFTGGHPMAGNERKGKSGWDREMFDGKIFFLCSLDGKEDGMIENIVKDLGARPLWIDYRIHDEIVAAVSHVQYLISLSARYVGKPFEGYAGPGYMSNTRLSKQNMEMALDMIRYNKENILKYLENARNFLNVLYHLIEREDFENLKKAIREVIS</sequence>
<dbReference type="GO" id="GO:0008977">
    <property type="term" value="F:prephenate dehydrogenase (NAD+) activity"/>
    <property type="evidence" value="ECO:0007669"/>
    <property type="project" value="InterPro"/>
</dbReference>
<dbReference type="PANTHER" id="PTHR21363">
    <property type="entry name" value="PREPHENATE DEHYDROGENASE"/>
    <property type="match status" value="1"/>
</dbReference>
<evidence type="ECO:0000256" key="1">
    <source>
        <dbReference type="ARBA" id="ARBA00023002"/>
    </source>
</evidence>
<dbReference type="GO" id="GO:0004665">
    <property type="term" value="F:prephenate dehydrogenase (NADP+) activity"/>
    <property type="evidence" value="ECO:0007669"/>
    <property type="project" value="InterPro"/>
</dbReference>
<dbReference type="Pfam" id="PF20463">
    <property type="entry name" value="PDH_C"/>
    <property type="match status" value="1"/>
</dbReference>
<dbReference type="AlphaFoldDB" id="A0A101EQH1"/>
<dbReference type="Gene3D" id="3.40.50.720">
    <property type="entry name" value="NAD(P)-binding Rossmann-like Domain"/>
    <property type="match status" value="1"/>
</dbReference>
<dbReference type="InterPro" id="IPR046825">
    <property type="entry name" value="PDH_C"/>
</dbReference>
<gene>
    <name evidence="3" type="ORF">XD57_0986</name>
</gene>
<accession>A0A101EQH1</accession>
<dbReference type="PATRIC" id="fig|93930.3.peg.1841"/>
<dbReference type="Gene3D" id="1.10.3660.10">
    <property type="entry name" value="6-phosphogluconate dehydrogenase C-terminal like domain"/>
    <property type="match status" value="1"/>
</dbReference>
<dbReference type="Pfam" id="PF02153">
    <property type="entry name" value="PDH_N"/>
    <property type="match status" value="1"/>
</dbReference>
<proteinExistence type="predicted"/>